<feature type="region of interest" description="Disordered" evidence="9">
    <location>
        <begin position="197"/>
        <end position="219"/>
    </location>
</feature>
<dbReference type="SMART" id="SM00709">
    <property type="entry name" value="Zpr1"/>
    <property type="match status" value="2"/>
</dbReference>
<evidence type="ECO:0000313" key="12">
    <source>
        <dbReference type="Proteomes" id="UP000059188"/>
    </source>
</evidence>
<dbReference type="Pfam" id="PF03367">
    <property type="entry name" value="Zn_ribbon_ZPR1"/>
    <property type="match status" value="2"/>
</dbReference>
<dbReference type="Proteomes" id="UP000059188">
    <property type="component" value="Unassembled WGS sequence"/>
</dbReference>
<evidence type="ECO:0000256" key="9">
    <source>
        <dbReference type="SAM" id="MobiDB-lite"/>
    </source>
</evidence>
<feature type="compositionally biased region" description="Basic and acidic residues" evidence="9">
    <location>
        <begin position="522"/>
        <end position="546"/>
    </location>
</feature>
<keyword evidence="7" id="KW-0539">Nucleus</keyword>
<keyword evidence="4" id="KW-0677">Repeat</keyword>
<dbReference type="InterPro" id="IPR040141">
    <property type="entry name" value="ZPR1"/>
</dbReference>
<accession>A0A0B7G0J8</accession>
<dbReference type="PANTHER" id="PTHR10876:SF0">
    <property type="entry name" value="ZINC FINGER PROTEIN ZPR1"/>
    <property type="match status" value="1"/>
</dbReference>
<evidence type="ECO:0000259" key="10">
    <source>
        <dbReference type="SMART" id="SM00709"/>
    </source>
</evidence>
<dbReference type="InterPro" id="IPR056180">
    <property type="entry name" value="ZPR1_jr_dom"/>
</dbReference>
<reference evidence="11 12" key="1">
    <citation type="submission" date="2014-11" db="EMBL/GenBank/DDBJ databases">
        <authorList>
            <person name="Wibberg Daniel"/>
        </authorList>
    </citation>
    <scope>NUCLEOTIDE SEQUENCE [LARGE SCALE GENOMIC DNA]</scope>
    <source>
        <strain evidence="11">Rhizoctonia solani AG1-IB 7/3/14</strain>
    </source>
</reference>
<evidence type="ECO:0000256" key="5">
    <source>
        <dbReference type="ARBA" id="ARBA00022771"/>
    </source>
</evidence>
<evidence type="ECO:0000256" key="3">
    <source>
        <dbReference type="ARBA" id="ARBA00022723"/>
    </source>
</evidence>
<dbReference type="InterPro" id="IPR004457">
    <property type="entry name" value="Znf_ZPR1"/>
</dbReference>
<dbReference type="FunFam" id="2.20.25.420:FF:000001">
    <property type="entry name" value="Zinc finger protein ZPR1"/>
    <property type="match status" value="1"/>
</dbReference>
<name>A0A0B7G0J8_THACB</name>
<comment type="subcellular location">
    <subcellularLocation>
        <location evidence="1">Nucleus</location>
    </subcellularLocation>
</comment>
<protein>
    <recommendedName>
        <fullName evidence="10">Zinc finger ZPR1-type domain-containing protein</fullName>
    </recommendedName>
</protein>
<feature type="region of interest" description="Disordered" evidence="9">
    <location>
        <begin position="36"/>
        <end position="55"/>
    </location>
</feature>
<feature type="compositionally biased region" description="Acidic residues" evidence="9">
    <location>
        <begin position="511"/>
        <end position="521"/>
    </location>
</feature>
<dbReference type="STRING" id="1108050.A0A0B7G0J8"/>
<evidence type="ECO:0000256" key="8">
    <source>
        <dbReference type="ARBA" id="ARBA00054139"/>
    </source>
</evidence>
<dbReference type="Gene3D" id="2.20.25.420">
    <property type="entry name" value="ZPR1, zinc finger domain"/>
    <property type="match status" value="2"/>
</dbReference>
<dbReference type="NCBIfam" id="TIGR00310">
    <property type="entry name" value="ZPR1_znf"/>
    <property type="match status" value="2"/>
</dbReference>
<dbReference type="PANTHER" id="PTHR10876">
    <property type="entry name" value="ZINC FINGER PROTEIN ZPR1"/>
    <property type="match status" value="1"/>
</dbReference>
<keyword evidence="6" id="KW-0862">Zinc</keyword>
<evidence type="ECO:0000256" key="6">
    <source>
        <dbReference type="ARBA" id="ARBA00022833"/>
    </source>
</evidence>
<keyword evidence="12" id="KW-1185">Reference proteome</keyword>
<evidence type="ECO:0000313" key="11">
    <source>
        <dbReference type="EMBL" id="CEL61967.1"/>
    </source>
</evidence>
<dbReference type="GO" id="GO:0005634">
    <property type="term" value="C:nucleus"/>
    <property type="evidence" value="ECO:0007669"/>
    <property type="project" value="UniProtKB-SubCell"/>
</dbReference>
<feature type="domain" description="Zinc finger ZPR1-type" evidence="10">
    <location>
        <begin position="316"/>
        <end position="476"/>
    </location>
</feature>
<organism evidence="11 12">
    <name type="scientific">Thanatephorus cucumeris (strain AG1-IB / isolate 7/3/14)</name>
    <name type="common">Lettuce bottom rot fungus</name>
    <name type="synonym">Rhizoctonia solani</name>
    <dbReference type="NCBI Taxonomy" id="1108050"/>
    <lineage>
        <taxon>Eukaryota</taxon>
        <taxon>Fungi</taxon>
        <taxon>Dikarya</taxon>
        <taxon>Basidiomycota</taxon>
        <taxon>Agaricomycotina</taxon>
        <taxon>Agaricomycetes</taxon>
        <taxon>Cantharellales</taxon>
        <taxon>Ceratobasidiaceae</taxon>
        <taxon>Rhizoctonia</taxon>
        <taxon>Rhizoctonia solani AG-1</taxon>
    </lineage>
</organism>
<dbReference type="FunFam" id="2.20.25.420:FF:000002">
    <property type="entry name" value="Zinc finger protein ZPR1"/>
    <property type="match status" value="1"/>
</dbReference>
<gene>
    <name evidence="11" type="primary">ZPR1</name>
    <name evidence="11" type="ORF">RSOLAG1IB_04717</name>
</gene>
<evidence type="ECO:0000256" key="7">
    <source>
        <dbReference type="ARBA" id="ARBA00023242"/>
    </source>
</evidence>
<feature type="region of interest" description="Disordered" evidence="9">
    <location>
        <begin position="510"/>
        <end position="556"/>
    </location>
</feature>
<dbReference type="GO" id="GO:0008270">
    <property type="term" value="F:zinc ion binding"/>
    <property type="evidence" value="ECO:0007669"/>
    <property type="project" value="UniProtKB-KW"/>
</dbReference>
<dbReference type="AlphaFoldDB" id="A0A0B7G0J8"/>
<comment type="function">
    <text evidence="8">Acts as a protein folding chaperone for elongation factor 1-alpha.</text>
</comment>
<feature type="compositionally biased region" description="Acidic residues" evidence="9">
    <location>
        <begin position="198"/>
        <end position="208"/>
    </location>
</feature>
<dbReference type="FunFam" id="2.60.120.1040:FF:000001">
    <property type="entry name" value="Zinc finger protein ZPR1"/>
    <property type="match status" value="1"/>
</dbReference>
<evidence type="ECO:0000256" key="1">
    <source>
        <dbReference type="ARBA" id="ARBA00004123"/>
    </source>
</evidence>
<dbReference type="OrthoDB" id="308464at2759"/>
<dbReference type="InterPro" id="IPR042452">
    <property type="entry name" value="ZPR1_Znf1/2"/>
</dbReference>
<sequence length="556" mass="61674">MDLILSAKIPPPPCRIPIVMSSSEFFKPIGALAQKADELPDKPQTTAEAEGDEERPLQEIESLCMSCGEQGITRMMLTNIPYFKEVIIMSFRCDHCGNSNNEIQSAGAIRDLGTLYTARILERSDLDRQLVKADTCSIVIPELELTIPASKGQLTTVEGVVRDTFHDLSLDQPLRRIQDPTTYNKIEALLTKLKDILGDDGEEEEDEKEKEKETTGPVEIKSASKLDKPLKPFTIQLDDPSGNSWIEFYGSMQDPKWSMRQYERTPEQNTAIGIGSGETAPAVQAKHVSSAKEVIEAKREEDDNVVPNEEIYVFPGECSSCSAPLDTMMKRVIIPYFKDIFIMSTNCAACGYRDNEIKSGGAISDHGKRITLKVEDSEDLSRDILKSETCGLEIPEIDLVLQPGTLGGRFTTLEGLLTQVYEELGEKVFVHGDAGATKDDKSAFETFLANLKEVMQAKRPFTVILDDPLANSYLQNLYAPDPDPGMTIETYQRAWEQNEELGLNDMVVEGYNEDSGGEEVPEPGKDQPRKETVTESLKEGFKEAYDQVKSGDTGIA</sequence>
<evidence type="ECO:0000256" key="2">
    <source>
        <dbReference type="ARBA" id="ARBA00008354"/>
    </source>
</evidence>
<keyword evidence="5" id="KW-0863">Zinc-finger</keyword>
<dbReference type="EMBL" id="LN679105">
    <property type="protein sequence ID" value="CEL61967.1"/>
    <property type="molecule type" value="Genomic_DNA"/>
</dbReference>
<comment type="similarity">
    <text evidence="2">Belongs to the ZPR1 family.</text>
</comment>
<dbReference type="Pfam" id="PF22794">
    <property type="entry name" value="jr-ZPR1"/>
    <property type="match status" value="2"/>
</dbReference>
<evidence type="ECO:0000256" key="4">
    <source>
        <dbReference type="ARBA" id="ARBA00022737"/>
    </source>
</evidence>
<feature type="domain" description="Zinc finger ZPR1-type" evidence="10">
    <location>
        <begin position="62"/>
        <end position="248"/>
    </location>
</feature>
<dbReference type="Gene3D" id="2.60.120.1040">
    <property type="entry name" value="ZPR1, A/B domain"/>
    <property type="match status" value="2"/>
</dbReference>
<keyword evidence="3" id="KW-0479">Metal-binding</keyword>
<dbReference type="InterPro" id="IPR042451">
    <property type="entry name" value="ZPR1_A/B_dom"/>
</dbReference>
<proteinExistence type="inferred from homology"/>